<dbReference type="GO" id="GO:0008483">
    <property type="term" value="F:transaminase activity"/>
    <property type="evidence" value="ECO:0007669"/>
    <property type="project" value="UniProtKB-KW"/>
</dbReference>
<keyword evidence="5" id="KW-1185">Reference proteome</keyword>
<keyword evidence="4" id="KW-0032">Aminotransferase</keyword>
<dbReference type="PIRSF" id="PIRSF000521">
    <property type="entry name" value="Transaminase_4ab_Lys_Orn"/>
    <property type="match status" value="1"/>
</dbReference>
<dbReference type="CDD" id="cd00610">
    <property type="entry name" value="OAT_like"/>
    <property type="match status" value="1"/>
</dbReference>
<dbReference type="InterPro" id="IPR015424">
    <property type="entry name" value="PyrdxlP-dep_Trfase"/>
</dbReference>
<dbReference type="PANTHER" id="PTHR43094:SF1">
    <property type="entry name" value="AMINOTRANSFERASE CLASS-III"/>
    <property type="match status" value="1"/>
</dbReference>
<proteinExistence type="inferred from homology"/>
<evidence type="ECO:0000313" key="5">
    <source>
        <dbReference type="Proteomes" id="UP001596175"/>
    </source>
</evidence>
<evidence type="ECO:0000256" key="3">
    <source>
        <dbReference type="RuleBase" id="RU003560"/>
    </source>
</evidence>
<sequence length="428" mass="45558">MSTRLWHPFSDMAAVDGHEFVVDRGEGPWIYDEAGQRYLDGSASLWYCNVGHGRREIAEAAIAQMTKLEAYSCFADIANRPALELADRLAALAPVDDAKVFFGSGGADGIDTAVKIARSYWQARGESQRTHVVSRETGYHGTHGYGTSITGIPPNRENWGVLAGENTVAPLHDLDGVEKVFAEVGPERIAAFVIEPVTGAGGVHLPVDGYIEGVAELCKRHGVLLVIDAVICAFGRLGTWFGIERFGDIRPDMITFAKGVTSGYLPLGGVIVSGEVAAPWWTTPGERTLRHGPTYSGHATACAAGLVTLDIYERENLIERGRELETPLFEALAPLVSHPYVHEVRAGFGFLAAVELEQEVLDTVPDAPNALLRGARKAGVLVRGLGKGVAVSPPLVVGDEEIALLADGIRAGLDSLPVQSPVPSAPGA</sequence>
<comment type="similarity">
    <text evidence="1 3">Belongs to the class-III pyridoxal-phosphate-dependent aminotransferase family.</text>
</comment>
<gene>
    <name evidence="4" type="ORF">ACFPK1_15805</name>
</gene>
<evidence type="ECO:0000256" key="1">
    <source>
        <dbReference type="ARBA" id="ARBA00008954"/>
    </source>
</evidence>
<protein>
    <submittedName>
        <fullName evidence="4">Aspartate aminotransferase family protein</fullName>
    </submittedName>
</protein>
<dbReference type="Gene3D" id="3.40.640.10">
    <property type="entry name" value="Type I PLP-dependent aspartate aminotransferase-like (Major domain)"/>
    <property type="match status" value="1"/>
</dbReference>
<dbReference type="RefSeq" id="WP_378021882.1">
    <property type="nucleotide sequence ID" value="NZ_JBHSKG010000007.1"/>
</dbReference>
<dbReference type="InterPro" id="IPR015422">
    <property type="entry name" value="PyrdxlP-dep_Trfase_small"/>
</dbReference>
<evidence type="ECO:0000313" key="4">
    <source>
        <dbReference type="EMBL" id="MFC5139706.1"/>
    </source>
</evidence>
<dbReference type="InterPro" id="IPR015421">
    <property type="entry name" value="PyrdxlP-dep_Trfase_major"/>
</dbReference>
<organism evidence="4 5">
    <name type="scientific">Actinomycetospora rhizophila</name>
    <dbReference type="NCBI Taxonomy" id="1416876"/>
    <lineage>
        <taxon>Bacteria</taxon>
        <taxon>Bacillati</taxon>
        <taxon>Actinomycetota</taxon>
        <taxon>Actinomycetes</taxon>
        <taxon>Pseudonocardiales</taxon>
        <taxon>Pseudonocardiaceae</taxon>
        <taxon>Actinomycetospora</taxon>
    </lineage>
</organism>
<dbReference type="Pfam" id="PF00202">
    <property type="entry name" value="Aminotran_3"/>
    <property type="match status" value="1"/>
</dbReference>
<dbReference type="PANTHER" id="PTHR43094">
    <property type="entry name" value="AMINOTRANSFERASE"/>
    <property type="match status" value="1"/>
</dbReference>
<comment type="caution">
    <text evidence="4">The sequence shown here is derived from an EMBL/GenBank/DDBJ whole genome shotgun (WGS) entry which is preliminary data.</text>
</comment>
<keyword evidence="4" id="KW-0808">Transferase</keyword>
<dbReference type="InterPro" id="IPR005814">
    <property type="entry name" value="Aminotrans_3"/>
</dbReference>
<dbReference type="Proteomes" id="UP001596175">
    <property type="component" value="Unassembled WGS sequence"/>
</dbReference>
<name>A0ABV9ZDN8_9PSEU</name>
<keyword evidence="2 3" id="KW-0663">Pyridoxal phosphate</keyword>
<accession>A0ABV9ZDN8</accession>
<dbReference type="SUPFAM" id="SSF53383">
    <property type="entry name" value="PLP-dependent transferases"/>
    <property type="match status" value="1"/>
</dbReference>
<dbReference type="EMBL" id="JBHSKG010000007">
    <property type="protein sequence ID" value="MFC5139706.1"/>
    <property type="molecule type" value="Genomic_DNA"/>
</dbReference>
<dbReference type="Gene3D" id="3.90.1150.10">
    <property type="entry name" value="Aspartate Aminotransferase, domain 1"/>
    <property type="match status" value="1"/>
</dbReference>
<evidence type="ECO:0000256" key="2">
    <source>
        <dbReference type="ARBA" id="ARBA00022898"/>
    </source>
</evidence>
<reference evidence="5" key="1">
    <citation type="journal article" date="2019" name="Int. J. Syst. Evol. Microbiol.">
        <title>The Global Catalogue of Microorganisms (GCM) 10K type strain sequencing project: providing services to taxonomists for standard genome sequencing and annotation.</title>
        <authorList>
            <consortium name="The Broad Institute Genomics Platform"/>
            <consortium name="The Broad Institute Genome Sequencing Center for Infectious Disease"/>
            <person name="Wu L."/>
            <person name="Ma J."/>
        </authorList>
    </citation>
    <scope>NUCLEOTIDE SEQUENCE [LARGE SCALE GENOMIC DNA]</scope>
    <source>
        <strain evidence="5">XZYJ18</strain>
    </source>
</reference>